<name>A0A1H9P6G9_9BACI</name>
<dbReference type="OrthoDB" id="9808930at2"/>
<dbReference type="AlphaFoldDB" id="A0A1H9P6G9"/>
<sequence>MNQSDERLFSMLIYVLSVFFPVIAPLLIWLLKREESTFVDFHGKEYFNFLISFTIYGIVSTLLMLILIGFALVFVVGIGMFVLTIVGAVKAYNGERYKLPLVIHFLK</sequence>
<evidence type="ECO:0000313" key="6">
    <source>
        <dbReference type="EMBL" id="SER43826.1"/>
    </source>
</evidence>
<protein>
    <recommendedName>
        <fullName evidence="8">DUF4870 domain-containing protein</fullName>
    </recommendedName>
</protein>
<dbReference type="EMBL" id="FOGL01000004">
    <property type="protein sequence ID" value="SER43826.1"/>
    <property type="molecule type" value="Genomic_DNA"/>
</dbReference>
<evidence type="ECO:0000256" key="1">
    <source>
        <dbReference type="ARBA" id="ARBA00004141"/>
    </source>
</evidence>
<accession>A0A1H9P6G9</accession>
<keyword evidence="2 5" id="KW-0812">Transmembrane</keyword>
<dbReference type="STRING" id="531814.SAMN04487944_104121"/>
<comment type="subcellular location">
    <subcellularLocation>
        <location evidence="1">Membrane</location>
        <topology evidence="1">Multi-pass membrane protein</topology>
    </subcellularLocation>
</comment>
<proteinExistence type="predicted"/>
<dbReference type="Proteomes" id="UP000199687">
    <property type="component" value="Unassembled WGS sequence"/>
</dbReference>
<gene>
    <name evidence="6" type="ORF">SAMN04487944_104121</name>
</gene>
<keyword evidence="4 5" id="KW-0472">Membrane</keyword>
<evidence type="ECO:0000256" key="4">
    <source>
        <dbReference type="ARBA" id="ARBA00023136"/>
    </source>
</evidence>
<evidence type="ECO:0008006" key="8">
    <source>
        <dbReference type="Google" id="ProtNLM"/>
    </source>
</evidence>
<dbReference type="InterPro" id="IPR019109">
    <property type="entry name" value="MamF_MmsF"/>
</dbReference>
<keyword evidence="3 5" id="KW-1133">Transmembrane helix</keyword>
<evidence type="ECO:0000256" key="5">
    <source>
        <dbReference type="SAM" id="Phobius"/>
    </source>
</evidence>
<dbReference type="Pfam" id="PF09685">
    <property type="entry name" value="MamF_MmsF"/>
    <property type="match status" value="1"/>
</dbReference>
<keyword evidence="7" id="KW-1185">Reference proteome</keyword>
<evidence type="ECO:0000256" key="2">
    <source>
        <dbReference type="ARBA" id="ARBA00022692"/>
    </source>
</evidence>
<feature type="transmembrane region" description="Helical" evidence="5">
    <location>
        <begin position="55"/>
        <end position="88"/>
    </location>
</feature>
<reference evidence="6 7" key="1">
    <citation type="submission" date="2016-10" db="EMBL/GenBank/DDBJ databases">
        <authorList>
            <person name="de Groot N.N."/>
        </authorList>
    </citation>
    <scope>NUCLEOTIDE SEQUENCE [LARGE SCALE GENOMIC DNA]</scope>
    <source>
        <strain evidence="6 7">CGMCC 1.7727</strain>
    </source>
</reference>
<dbReference type="RefSeq" id="WP_089740017.1">
    <property type="nucleotide sequence ID" value="NZ_FOGL01000004.1"/>
</dbReference>
<feature type="transmembrane region" description="Helical" evidence="5">
    <location>
        <begin position="12"/>
        <end position="31"/>
    </location>
</feature>
<organism evidence="6 7">
    <name type="scientific">Gracilibacillus ureilyticus</name>
    <dbReference type="NCBI Taxonomy" id="531814"/>
    <lineage>
        <taxon>Bacteria</taxon>
        <taxon>Bacillati</taxon>
        <taxon>Bacillota</taxon>
        <taxon>Bacilli</taxon>
        <taxon>Bacillales</taxon>
        <taxon>Bacillaceae</taxon>
        <taxon>Gracilibacillus</taxon>
    </lineage>
</organism>
<evidence type="ECO:0000313" key="7">
    <source>
        <dbReference type="Proteomes" id="UP000199687"/>
    </source>
</evidence>
<evidence type="ECO:0000256" key="3">
    <source>
        <dbReference type="ARBA" id="ARBA00022989"/>
    </source>
</evidence>